<gene>
    <name evidence="1" type="ORF">A6769_23765</name>
</gene>
<reference evidence="2" key="1">
    <citation type="submission" date="2016-04" db="EMBL/GenBank/DDBJ databases">
        <authorList>
            <person name="Tabuchi Yagui T.R."/>
        </authorList>
    </citation>
    <scope>NUCLEOTIDE SEQUENCE [LARGE SCALE GENOMIC DNA]</scope>
</reference>
<evidence type="ECO:0000313" key="2">
    <source>
        <dbReference type="Proteomes" id="UP000252085"/>
    </source>
</evidence>
<name>A0A367RC09_NOSPU</name>
<dbReference type="Proteomes" id="UP000252085">
    <property type="component" value="Unassembled WGS sequence"/>
</dbReference>
<comment type="caution">
    <text evidence="1">The sequence shown here is derived from an EMBL/GenBank/DDBJ whole genome shotgun (WGS) entry which is preliminary data.</text>
</comment>
<dbReference type="AlphaFoldDB" id="A0A367RC09"/>
<accession>A0A367RC09</accession>
<evidence type="ECO:0000313" key="1">
    <source>
        <dbReference type="EMBL" id="RCJ34048.1"/>
    </source>
</evidence>
<sequence>MKTKETVFVIPTHRLRDVAQTIEKYDENFWANGHALKIIVFDDSSIANHEKYYPLLEQTKTVNDVFYVGPQQKEQFITFLNERLRDRKLESLVKNLFRPSYGGNRNFTLMYTLGHLMVSADDDMRPDALIETSPESLSGDEICRGKLIKSSQQGGYVHKSFDLLTAFGDVLGQKASHVPENFEAGELVLDTAMDLETNTTKGYFRENSLLLQQGRVLNNAIVKIAQTFRTGTNDIDTLDFIHMYLNDENQISPNDLNDFYILTNFRPVITNKNWRMDCGVAGYDNQLGLPPFFPTRLRFEDYIYRIWIQQEGIAAAHIDAVQNHIRNNYMRNPLASELFNEEICSLLKKKIKSSVYHLDDLGIKFDYSGEVTLQDSEEILEKISAIHRQVVKASISTQNEERKQSLQLFAENLSRVFYGFEPDFFQQNVSRIIDDVISQFHGSLEIWPTLVEICYFYKDKKDLPQIRVKNKKIKSRNGTKSSEILV</sequence>
<protein>
    <submittedName>
        <fullName evidence="1">Uncharacterized protein</fullName>
    </submittedName>
</protein>
<dbReference type="EMBL" id="LXQE01000157">
    <property type="protein sequence ID" value="RCJ34048.1"/>
    <property type="molecule type" value="Genomic_DNA"/>
</dbReference>
<organism evidence="1 2">
    <name type="scientific">Nostoc punctiforme NIES-2108</name>
    <dbReference type="NCBI Taxonomy" id="1356359"/>
    <lineage>
        <taxon>Bacteria</taxon>
        <taxon>Bacillati</taxon>
        <taxon>Cyanobacteriota</taxon>
        <taxon>Cyanophyceae</taxon>
        <taxon>Nostocales</taxon>
        <taxon>Nostocaceae</taxon>
        <taxon>Nostoc</taxon>
    </lineage>
</organism>
<proteinExistence type="predicted"/>